<dbReference type="CDD" id="cd04623">
    <property type="entry name" value="CBS_pair_bac_euk"/>
    <property type="match status" value="1"/>
</dbReference>
<dbReference type="Proteomes" id="UP000244911">
    <property type="component" value="Unassembled WGS sequence"/>
</dbReference>
<dbReference type="InterPro" id="IPR044725">
    <property type="entry name" value="CBSX3_CBS_dom"/>
</dbReference>
<dbReference type="SMART" id="SM00116">
    <property type="entry name" value="CBS"/>
    <property type="match status" value="2"/>
</dbReference>
<proteinExistence type="predicted"/>
<dbReference type="PANTHER" id="PTHR43080:SF2">
    <property type="entry name" value="CBS DOMAIN-CONTAINING PROTEIN"/>
    <property type="match status" value="1"/>
</dbReference>
<dbReference type="EMBL" id="OMOI01000001">
    <property type="protein sequence ID" value="SPF77019.1"/>
    <property type="molecule type" value="Genomic_DNA"/>
</dbReference>
<dbReference type="PROSITE" id="PS51371">
    <property type="entry name" value="CBS"/>
    <property type="match status" value="2"/>
</dbReference>
<evidence type="ECO:0000256" key="3">
    <source>
        <dbReference type="SAM" id="MobiDB-lite"/>
    </source>
</evidence>
<accession>A0A2R8AMA8</accession>
<evidence type="ECO:0000313" key="5">
    <source>
        <dbReference type="EMBL" id="SPF77019.1"/>
    </source>
</evidence>
<evidence type="ECO:0000259" key="4">
    <source>
        <dbReference type="PROSITE" id="PS51371"/>
    </source>
</evidence>
<dbReference type="GO" id="GO:0003938">
    <property type="term" value="F:IMP dehydrogenase activity"/>
    <property type="evidence" value="ECO:0007669"/>
    <property type="project" value="UniProtKB-EC"/>
</dbReference>
<dbReference type="OrthoDB" id="9807125at2"/>
<feature type="region of interest" description="Disordered" evidence="3">
    <location>
        <begin position="1"/>
        <end position="29"/>
    </location>
</feature>
<dbReference type="InterPro" id="IPR046342">
    <property type="entry name" value="CBS_dom_sf"/>
</dbReference>
<sequence>MPTSYQAPMRKDRKGSQSQSQDPSSNLKTKTAVVGDVLKNKDGDVISIRPGETLGRAVEILRDKRIGALVVTDSTGALCGILSERDIVRKLADAPGQTLPQLVEDVMTKEVQTCSTDDPLVSVLKRMSDGRFRHMPVMGEVGPIGMVTIGDVITHRLNEVEHEALQLKQLIVG</sequence>
<evidence type="ECO:0000256" key="2">
    <source>
        <dbReference type="PROSITE-ProRule" id="PRU00703"/>
    </source>
</evidence>
<reference evidence="5 6" key="1">
    <citation type="submission" date="2018-03" db="EMBL/GenBank/DDBJ databases">
        <authorList>
            <person name="Keele B.F."/>
        </authorList>
    </citation>
    <scope>NUCLEOTIDE SEQUENCE [LARGE SCALE GENOMIC DNA]</scope>
    <source>
        <strain evidence="5 6">CECT 8811</strain>
    </source>
</reference>
<feature type="compositionally biased region" description="Polar residues" evidence="3">
    <location>
        <begin position="16"/>
        <end position="29"/>
    </location>
</feature>
<dbReference type="AlphaFoldDB" id="A0A2R8AMA8"/>
<protein>
    <submittedName>
        <fullName evidence="5">Inosine-5'-monophosphate dehydrogenase</fullName>
        <ecNumber evidence="5">1.1.1.205</ecNumber>
    </submittedName>
</protein>
<feature type="domain" description="CBS" evidence="4">
    <location>
        <begin position="39"/>
        <end position="98"/>
    </location>
</feature>
<name>A0A2R8AMA8_9RHOB</name>
<evidence type="ECO:0000256" key="1">
    <source>
        <dbReference type="ARBA" id="ARBA00023122"/>
    </source>
</evidence>
<organism evidence="5 6">
    <name type="scientific">Aliiroseovarius pelagivivens</name>
    <dbReference type="NCBI Taxonomy" id="1639690"/>
    <lineage>
        <taxon>Bacteria</taxon>
        <taxon>Pseudomonadati</taxon>
        <taxon>Pseudomonadota</taxon>
        <taxon>Alphaproteobacteria</taxon>
        <taxon>Rhodobacterales</taxon>
        <taxon>Paracoccaceae</taxon>
        <taxon>Aliiroseovarius</taxon>
    </lineage>
</organism>
<dbReference type="EC" id="1.1.1.205" evidence="5"/>
<keyword evidence="6" id="KW-1185">Reference proteome</keyword>
<dbReference type="InterPro" id="IPR000644">
    <property type="entry name" value="CBS_dom"/>
</dbReference>
<dbReference type="RefSeq" id="WP_108856983.1">
    <property type="nucleotide sequence ID" value="NZ_OMOI01000001.1"/>
</dbReference>
<dbReference type="SUPFAM" id="SSF54631">
    <property type="entry name" value="CBS-domain pair"/>
    <property type="match status" value="1"/>
</dbReference>
<dbReference type="Gene3D" id="3.10.580.10">
    <property type="entry name" value="CBS-domain"/>
    <property type="match status" value="1"/>
</dbReference>
<keyword evidence="5" id="KW-0560">Oxidoreductase</keyword>
<feature type="domain" description="CBS" evidence="4">
    <location>
        <begin position="107"/>
        <end position="165"/>
    </location>
</feature>
<keyword evidence="1 2" id="KW-0129">CBS domain</keyword>
<dbReference type="InterPro" id="IPR051257">
    <property type="entry name" value="Diverse_CBS-Domain"/>
</dbReference>
<dbReference type="PANTHER" id="PTHR43080">
    <property type="entry name" value="CBS DOMAIN-CONTAINING PROTEIN CBSX3, MITOCHONDRIAL"/>
    <property type="match status" value="1"/>
</dbReference>
<dbReference type="Pfam" id="PF00571">
    <property type="entry name" value="CBS"/>
    <property type="match status" value="2"/>
</dbReference>
<gene>
    <name evidence="5" type="primary">guaB_3</name>
    <name evidence="5" type="ORF">ALP8811_02038</name>
</gene>
<evidence type="ECO:0000313" key="6">
    <source>
        <dbReference type="Proteomes" id="UP000244911"/>
    </source>
</evidence>